<evidence type="ECO:0000313" key="3">
    <source>
        <dbReference type="Proteomes" id="UP000704712"/>
    </source>
</evidence>
<reference evidence="2" key="1">
    <citation type="submission" date="2020-03" db="EMBL/GenBank/DDBJ databases">
        <title>Hybrid Assembly of Korean Phytophthora infestans isolates.</title>
        <authorList>
            <person name="Prokchorchik M."/>
            <person name="Lee Y."/>
            <person name="Seo J."/>
            <person name="Cho J.-H."/>
            <person name="Park Y.-E."/>
            <person name="Jang D.-C."/>
            <person name="Im J.-S."/>
            <person name="Choi J.-G."/>
            <person name="Park H.-J."/>
            <person name="Lee G.-B."/>
            <person name="Lee Y.-G."/>
            <person name="Hong S.-Y."/>
            <person name="Cho K."/>
            <person name="Sohn K.H."/>
        </authorList>
    </citation>
    <scope>NUCLEOTIDE SEQUENCE</scope>
    <source>
        <strain evidence="2">KR_2_A2</strain>
    </source>
</reference>
<dbReference type="InterPro" id="IPR004875">
    <property type="entry name" value="DDE_SF_endonuclease_dom"/>
</dbReference>
<feature type="domain" description="DDE-1" evidence="1">
    <location>
        <begin position="129"/>
        <end position="256"/>
    </location>
</feature>
<dbReference type="Proteomes" id="UP000704712">
    <property type="component" value="Unassembled WGS sequence"/>
</dbReference>
<dbReference type="GO" id="GO:0003676">
    <property type="term" value="F:nucleic acid binding"/>
    <property type="evidence" value="ECO:0007669"/>
    <property type="project" value="InterPro"/>
</dbReference>
<evidence type="ECO:0000313" key="2">
    <source>
        <dbReference type="EMBL" id="KAF4128915.1"/>
    </source>
</evidence>
<gene>
    <name evidence="2" type="ORF">GN958_ATG21893</name>
</gene>
<protein>
    <submittedName>
        <fullName evidence="2">DDE superfamily endonuclease</fullName>
    </submittedName>
</protein>
<dbReference type="AlphaFoldDB" id="A0A8S9TJ54"/>
<keyword evidence="2" id="KW-0378">Hydrolase</keyword>
<sequence length="325" mass="36561">MARDIDTVIEIQPPEDVTLANEYGVNKTKLWRWVQDAKRVEVDAKEKLDNTFVTEGKRDLKPRFLKFTDEFSKTAQYRLEESSVVSIVGSAKFASVFNMDQTAVYIDTSPNMTIDFVRVKHVDVVQASGIICASATGDKQLPMIIFAGVVGATVEEKVQQNPLHRHQAILTVQKKAYCDKSRMLYWIDEVWKPTVSGAGFLLLDSPKPHKMDSVRLKLEGECSTEIEFTPPVTTGVAQPMDVSVVRVFKKRYLVAFALPASTMTELYGDVLQTVREVHPPVPAFFGCVYRIARLNELIVMQMSTKEDAYTSSLRAVRALSGDWRS</sequence>
<keyword evidence="2" id="KW-0255">Endonuclease</keyword>
<name>A0A8S9TJ54_PHYIN</name>
<dbReference type="Pfam" id="PF03184">
    <property type="entry name" value="DDE_1"/>
    <property type="match status" value="1"/>
</dbReference>
<organism evidence="2 3">
    <name type="scientific">Phytophthora infestans</name>
    <name type="common">Potato late blight agent</name>
    <name type="synonym">Botrytis infestans</name>
    <dbReference type="NCBI Taxonomy" id="4787"/>
    <lineage>
        <taxon>Eukaryota</taxon>
        <taxon>Sar</taxon>
        <taxon>Stramenopiles</taxon>
        <taxon>Oomycota</taxon>
        <taxon>Peronosporomycetes</taxon>
        <taxon>Peronosporales</taxon>
        <taxon>Peronosporaceae</taxon>
        <taxon>Phytophthora</taxon>
    </lineage>
</organism>
<proteinExistence type="predicted"/>
<accession>A0A8S9TJ54</accession>
<keyword evidence="2" id="KW-0540">Nuclease</keyword>
<dbReference type="EMBL" id="JAACNO010003040">
    <property type="protein sequence ID" value="KAF4128915.1"/>
    <property type="molecule type" value="Genomic_DNA"/>
</dbReference>
<evidence type="ECO:0000259" key="1">
    <source>
        <dbReference type="Pfam" id="PF03184"/>
    </source>
</evidence>
<dbReference type="GO" id="GO:0004519">
    <property type="term" value="F:endonuclease activity"/>
    <property type="evidence" value="ECO:0007669"/>
    <property type="project" value="UniProtKB-KW"/>
</dbReference>
<comment type="caution">
    <text evidence="2">The sequence shown here is derived from an EMBL/GenBank/DDBJ whole genome shotgun (WGS) entry which is preliminary data.</text>
</comment>